<gene>
    <name evidence="2" type="ORF">ABID24_002195</name>
</gene>
<sequence>MPSVRAEILPGTKFGSLTVIRRTEDYISPRGQHEKKYLCKCDCGEEYTTRGSWLKSGKSNCCNQCSKAKVRLKQIRDLTNCHFGRWTVLEKAETEKKGVYWKCRCDCGTEKIIRGTSLTSGNSVSCGCYALEKLREDRLLDLTGKKFDRLTVLYQVEDFISPINGKHRSRWKCKCDCGNIICVNGTDLTLGNTHSCGCYKLERTSETHFQDLSGQRFGMLLVLKRVDDYITPENGRTRPQFLCQCDCGNQKVIQKDSLMNGTISCGCLNSRGEREIAEYLREHKIKYEIQYGFPDLVGGLPLKFDFAIFDKNDKLIALIEYQGEQHFEIVDFFGGEKKFERQQMNDERKRSYCKNKGIPLIEIPYWENIDKYLSQFTERN</sequence>
<evidence type="ECO:0000259" key="1">
    <source>
        <dbReference type="Pfam" id="PF10881"/>
    </source>
</evidence>
<evidence type="ECO:0000313" key="2">
    <source>
        <dbReference type="EMBL" id="MET3750941.1"/>
    </source>
</evidence>
<protein>
    <recommendedName>
        <fullName evidence="1">DUF2726 domain-containing protein</fullName>
    </recommendedName>
</protein>
<dbReference type="Gene3D" id="3.40.960.10">
    <property type="entry name" value="VSR Endonuclease"/>
    <property type="match status" value="1"/>
</dbReference>
<dbReference type="Proteomes" id="UP001549106">
    <property type="component" value="Unassembled WGS sequence"/>
</dbReference>
<name>A0ABV2M3H0_9FIRM</name>
<keyword evidence="3" id="KW-1185">Reference proteome</keyword>
<accession>A0ABV2M3H0</accession>
<proteinExistence type="predicted"/>
<dbReference type="InterPro" id="IPR024402">
    <property type="entry name" value="DUF2726"/>
</dbReference>
<reference evidence="2 3" key="1">
    <citation type="submission" date="2024-06" db="EMBL/GenBank/DDBJ databases">
        <title>Genomic Encyclopedia of Type Strains, Phase IV (KMG-IV): sequencing the most valuable type-strain genomes for metagenomic binning, comparative biology and taxonomic classification.</title>
        <authorList>
            <person name="Goeker M."/>
        </authorList>
    </citation>
    <scope>NUCLEOTIDE SEQUENCE [LARGE SCALE GENOMIC DNA]</scope>
    <source>
        <strain evidence="2 3">DSM 29492</strain>
    </source>
</reference>
<organism evidence="2 3">
    <name type="scientific">Blautia caecimuris</name>
    <dbReference type="NCBI Taxonomy" id="1796615"/>
    <lineage>
        <taxon>Bacteria</taxon>
        <taxon>Bacillati</taxon>
        <taxon>Bacillota</taxon>
        <taxon>Clostridia</taxon>
        <taxon>Lachnospirales</taxon>
        <taxon>Lachnospiraceae</taxon>
        <taxon>Blautia</taxon>
    </lineage>
</organism>
<comment type="caution">
    <text evidence="2">The sequence shown here is derived from an EMBL/GenBank/DDBJ whole genome shotgun (WGS) entry which is preliminary data.</text>
</comment>
<dbReference type="Pfam" id="PF10881">
    <property type="entry name" value="DUF2726"/>
    <property type="match status" value="1"/>
</dbReference>
<dbReference type="EMBL" id="JBEPMJ010000016">
    <property type="protein sequence ID" value="MET3750941.1"/>
    <property type="molecule type" value="Genomic_DNA"/>
</dbReference>
<dbReference type="RefSeq" id="WP_227083814.1">
    <property type="nucleotide sequence ID" value="NZ_JANJZT010000016.1"/>
</dbReference>
<feature type="domain" description="DUF2726" evidence="1">
    <location>
        <begin position="303"/>
        <end position="365"/>
    </location>
</feature>
<evidence type="ECO:0000313" key="3">
    <source>
        <dbReference type="Proteomes" id="UP001549106"/>
    </source>
</evidence>